<evidence type="ECO:0000259" key="11">
    <source>
        <dbReference type="PROSITE" id="PS51186"/>
    </source>
</evidence>
<dbReference type="CDD" id="cd04301">
    <property type="entry name" value="NAT_SF"/>
    <property type="match status" value="1"/>
</dbReference>
<dbReference type="OrthoDB" id="2436196at2"/>
<keyword evidence="6 9" id="KW-0808">Transferase</keyword>
<accession>A0A1I0SIW7</accession>
<evidence type="ECO:0000256" key="7">
    <source>
        <dbReference type="ARBA" id="ARBA00023315"/>
    </source>
</evidence>
<evidence type="ECO:0000256" key="9">
    <source>
        <dbReference type="RuleBase" id="RU365045"/>
    </source>
</evidence>
<reference evidence="12 13" key="1">
    <citation type="submission" date="2016-10" db="EMBL/GenBank/DDBJ databases">
        <authorList>
            <person name="de Groot N.N."/>
        </authorList>
    </citation>
    <scope>NUCLEOTIDE SEQUENCE [LARGE SCALE GENOMIC DNA]</scope>
    <source>
        <strain evidence="12 13">DSM 44908</strain>
    </source>
</reference>
<evidence type="ECO:0000256" key="10">
    <source>
        <dbReference type="SAM" id="MobiDB-lite"/>
    </source>
</evidence>
<feature type="region of interest" description="Disordered" evidence="10">
    <location>
        <begin position="1"/>
        <end position="23"/>
    </location>
</feature>
<dbReference type="NCBIfam" id="TIGR02406">
    <property type="entry name" value="ectoine_EctA"/>
    <property type="match status" value="1"/>
</dbReference>
<evidence type="ECO:0000256" key="3">
    <source>
        <dbReference type="ARBA" id="ARBA00010712"/>
    </source>
</evidence>
<feature type="domain" description="N-acetyltransferase" evidence="11">
    <location>
        <begin position="19"/>
        <end position="168"/>
    </location>
</feature>
<comment type="similarity">
    <text evidence="3 9">Belongs to the acetyltransferase family. EctA subfamily.</text>
</comment>
<evidence type="ECO:0000313" key="13">
    <source>
        <dbReference type="Proteomes" id="UP000182054"/>
    </source>
</evidence>
<name>A0A1I0SIW7_9NOCA</name>
<evidence type="ECO:0000256" key="8">
    <source>
        <dbReference type="ARBA" id="ARBA00048924"/>
    </source>
</evidence>
<evidence type="ECO:0000313" key="12">
    <source>
        <dbReference type="EMBL" id="SFA39471.1"/>
    </source>
</evidence>
<dbReference type="Proteomes" id="UP000182054">
    <property type="component" value="Unassembled WGS sequence"/>
</dbReference>
<dbReference type="EMBL" id="FOJN01000001">
    <property type="protein sequence ID" value="SFA39471.1"/>
    <property type="molecule type" value="Genomic_DNA"/>
</dbReference>
<dbReference type="RefSeq" id="WP_068365144.1">
    <property type="nucleotide sequence ID" value="NZ_FOJN01000001.1"/>
</dbReference>
<dbReference type="InterPro" id="IPR012772">
    <property type="entry name" value="Ectoine_EctA"/>
</dbReference>
<organism evidence="12 13">
    <name type="scientific">Rhodococcoides kroppenstedtii</name>
    <dbReference type="NCBI Taxonomy" id="293050"/>
    <lineage>
        <taxon>Bacteria</taxon>
        <taxon>Bacillati</taxon>
        <taxon>Actinomycetota</taxon>
        <taxon>Actinomycetes</taxon>
        <taxon>Mycobacteriales</taxon>
        <taxon>Nocardiaceae</taxon>
        <taxon>Rhodococcoides</taxon>
    </lineage>
</organism>
<gene>
    <name evidence="9" type="primary">ectA</name>
    <name evidence="12" type="ORF">SAMN05444374_101310</name>
</gene>
<proteinExistence type="inferred from homology"/>
<dbReference type="InterPro" id="IPR000182">
    <property type="entry name" value="GNAT_dom"/>
</dbReference>
<evidence type="ECO:0000256" key="5">
    <source>
        <dbReference type="ARBA" id="ARBA00017935"/>
    </source>
</evidence>
<sequence>MTPVLQSATSTPPDLDSRHEYRPPTVDDGVRLWEMARDSEVLDVNSSYSYLLWCRDFAATSVVAVDGGDRPVGFVTGYLRPDAPHTVFVWQVAVDAAHRGRGLARGMLDSLVDRVVSEHGVTTLETTVSPDNAASIATFTSLARRRGTGIVRSDLFAAGSFPDAHQPEDLYTVGPFAAPTTDSQETS</sequence>
<feature type="compositionally biased region" description="Polar residues" evidence="10">
    <location>
        <begin position="1"/>
        <end position="12"/>
    </location>
</feature>
<evidence type="ECO:0000256" key="1">
    <source>
        <dbReference type="ARBA" id="ARBA00003741"/>
    </source>
</evidence>
<dbReference type="GO" id="GO:0033816">
    <property type="term" value="F:diaminobutyrate acetyltransferase activity"/>
    <property type="evidence" value="ECO:0007669"/>
    <property type="project" value="UniProtKB-EC"/>
</dbReference>
<dbReference type="Pfam" id="PF00583">
    <property type="entry name" value="Acetyltransf_1"/>
    <property type="match status" value="1"/>
</dbReference>
<comment type="catalytic activity">
    <reaction evidence="8 9">
        <text>L-2,4-diaminobutanoate + acetyl-CoA = (2S)-4-acetamido-2-aminobutanoate + CoA + H(+)</text>
        <dbReference type="Rhea" id="RHEA:16901"/>
        <dbReference type="ChEBI" id="CHEBI:15378"/>
        <dbReference type="ChEBI" id="CHEBI:57287"/>
        <dbReference type="ChEBI" id="CHEBI:57288"/>
        <dbReference type="ChEBI" id="CHEBI:58761"/>
        <dbReference type="ChEBI" id="CHEBI:58929"/>
        <dbReference type="EC" id="2.3.1.178"/>
    </reaction>
</comment>
<dbReference type="UniPathway" id="UPA00067">
    <property type="reaction ID" value="UER00122"/>
</dbReference>
<evidence type="ECO:0000256" key="2">
    <source>
        <dbReference type="ARBA" id="ARBA00004978"/>
    </source>
</evidence>
<dbReference type="SUPFAM" id="SSF55729">
    <property type="entry name" value="Acyl-CoA N-acyltransferases (Nat)"/>
    <property type="match status" value="1"/>
</dbReference>
<dbReference type="EC" id="2.3.1.178" evidence="4 9"/>
<dbReference type="GO" id="GO:0019491">
    <property type="term" value="P:ectoine biosynthetic process"/>
    <property type="evidence" value="ECO:0007669"/>
    <property type="project" value="UniProtKB-UniPathway"/>
</dbReference>
<dbReference type="PROSITE" id="PS51186">
    <property type="entry name" value="GNAT"/>
    <property type="match status" value="1"/>
</dbReference>
<keyword evidence="7 9" id="KW-0012">Acyltransferase</keyword>
<dbReference type="AlphaFoldDB" id="A0A1I0SIW7"/>
<protein>
    <recommendedName>
        <fullName evidence="5 9">L-2,4-diaminobutyric acid acetyltransferase</fullName>
        <shortName evidence="9">DABA acetyltransferase</shortName>
        <ecNumber evidence="4 9">2.3.1.178</ecNumber>
    </recommendedName>
</protein>
<dbReference type="InterPro" id="IPR016181">
    <property type="entry name" value="Acyl_CoA_acyltransferase"/>
</dbReference>
<comment type="function">
    <text evidence="1 9">Catalyzes the acetylation of L-2,4-diaminobutyrate (DABA) to gamma-N-acetyl-alpha,gamma-diaminobutyric acid (ADABA) with acetyl coenzyme A.</text>
</comment>
<comment type="pathway">
    <text evidence="2 9">Amine and polyamine biosynthesis; ectoine biosynthesis; L-ectoine from L-aspartate 4-semialdehyde: step 2/3.</text>
</comment>
<dbReference type="GeneID" id="85484371"/>
<dbReference type="Gene3D" id="3.40.630.30">
    <property type="match status" value="1"/>
</dbReference>
<evidence type="ECO:0000256" key="4">
    <source>
        <dbReference type="ARBA" id="ARBA00012355"/>
    </source>
</evidence>
<evidence type="ECO:0000256" key="6">
    <source>
        <dbReference type="ARBA" id="ARBA00022679"/>
    </source>
</evidence>